<dbReference type="GO" id="GO:0051191">
    <property type="term" value="P:prosthetic group biosynthetic process"/>
    <property type="evidence" value="ECO:0007669"/>
    <property type="project" value="InterPro"/>
</dbReference>
<keyword evidence="3" id="KW-0548">Nucleotidyltransferase</keyword>
<gene>
    <name evidence="5" type="primary">citX</name>
    <name evidence="5" type="ORF">SH1V18_35040</name>
</gene>
<keyword evidence="6" id="KW-1185">Reference proteome</keyword>
<comment type="catalytic activity">
    <reaction evidence="4">
        <text>apo-[citrate lyase ACP] + 2'-(5''-triphospho-alpha-D-ribosyl)-3'-dephospho-CoA = holo-[citrate lyase ACP] + diphosphate</text>
        <dbReference type="Rhea" id="RHEA:16333"/>
        <dbReference type="Rhea" id="RHEA-COMP:10157"/>
        <dbReference type="Rhea" id="RHEA-COMP:10158"/>
        <dbReference type="ChEBI" id="CHEBI:29999"/>
        <dbReference type="ChEBI" id="CHEBI:33019"/>
        <dbReference type="ChEBI" id="CHEBI:61378"/>
        <dbReference type="ChEBI" id="CHEBI:82683"/>
        <dbReference type="EC" id="2.7.7.61"/>
    </reaction>
</comment>
<dbReference type="AlphaFoldDB" id="A0A9W6DHM8"/>
<dbReference type="NCBIfam" id="TIGR03124">
    <property type="entry name" value="citrate_citX"/>
    <property type="match status" value="1"/>
</dbReference>
<evidence type="ECO:0000256" key="3">
    <source>
        <dbReference type="ARBA" id="ARBA00022695"/>
    </source>
</evidence>
<organism evidence="5 6">
    <name type="scientific">Vallitalea longa</name>
    <dbReference type="NCBI Taxonomy" id="2936439"/>
    <lineage>
        <taxon>Bacteria</taxon>
        <taxon>Bacillati</taxon>
        <taxon>Bacillota</taxon>
        <taxon>Clostridia</taxon>
        <taxon>Lachnospirales</taxon>
        <taxon>Vallitaleaceae</taxon>
        <taxon>Vallitalea</taxon>
    </lineage>
</organism>
<protein>
    <recommendedName>
        <fullName evidence="1">citrate lyase holo-[acyl-carrier protein] synthase</fullName>
        <ecNumber evidence="1">2.7.7.61</ecNumber>
    </recommendedName>
</protein>
<evidence type="ECO:0000256" key="2">
    <source>
        <dbReference type="ARBA" id="ARBA00022679"/>
    </source>
</evidence>
<accession>A0A9W6DHM8</accession>
<dbReference type="Proteomes" id="UP001144256">
    <property type="component" value="Unassembled WGS sequence"/>
</dbReference>
<dbReference type="EMBL" id="BRLB01000013">
    <property type="protein sequence ID" value="GKX31024.1"/>
    <property type="molecule type" value="Genomic_DNA"/>
</dbReference>
<evidence type="ECO:0000313" key="5">
    <source>
        <dbReference type="EMBL" id="GKX31024.1"/>
    </source>
</evidence>
<dbReference type="EC" id="2.7.7.61" evidence="1"/>
<name>A0A9W6DHM8_9FIRM</name>
<dbReference type="Pfam" id="PF03802">
    <property type="entry name" value="CitX"/>
    <property type="match status" value="1"/>
</dbReference>
<evidence type="ECO:0000256" key="4">
    <source>
        <dbReference type="ARBA" id="ARBA00048574"/>
    </source>
</evidence>
<evidence type="ECO:0000313" key="6">
    <source>
        <dbReference type="Proteomes" id="UP001144256"/>
    </source>
</evidence>
<comment type="caution">
    <text evidence="5">The sequence shown here is derived from an EMBL/GenBank/DDBJ whole genome shotgun (WGS) entry which is preliminary data.</text>
</comment>
<dbReference type="InterPro" id="IPR005551">
    <property type="entry name" value="CitX"/>
</dbReference>
<dbReference type="GO" id="GO:0050519">
    <property type="term" value="F:holo-citrate lyase synthase activity"/>
    <property type="evidence" value="ECO:0007669"/>
    <property type="project" value="UniProtKB-EC"/>
</dbReference>
<reference evidence="5" key="1">
    <citation type="submission" date="2022-06" db="EMBL/GenBank/DDBJ databases">
        <title>Vallitalea longa sp. nov., an anaerobic bacterium isolated from marine sediment.</title>
        <authorList>
            <person name="Hirano S."/>
            <person name="Terahara T."/>
            <person name="Mori K."/>
            <person name="Hamada M."/>
            <person name="Matsumoto R."/>
            <person name="Kobayashi T."/>
        </authorList>
    </citation>
    <scope>NUCLEOTIDE SEQUENCE</scope>
    <source>
        <strain evidence="5">SH18-1</strain>
    </source>
</reference>
<proteinExistence type="predicted"/>
<dbReference type="RefSeq" id="WP_281817666.1">
    <property type="nucleotide sequence ID" value="NZ_BRLB01000013.1"/>
</dbReference>
<keyword evidence="2" id="KW-0808">Transferase</keyword>
<sequence length="166" mass="19604">MNRILFEKEHVKDIRNSFNSNLAMIQIMVNMPGPNKNIYPSYELFQLGIKSMLTYLKQNNIDIKNIYIIHSALGMIGFLQINKDARYIKKICIMLEQNNYLSKYWDIDVFNKMGIKISRNSMQLAARKCFICDRPAKECCFLQRHSTEQLVDKIINDYNKFLCCKN</sequence>
<evidence type="ECO:0000256" key="1">
    <source>
        <dbReference type="ARBA" id="ARBA00012524"/>
    </source>
</evidence>